<protein>
    <submittedName>
        <fullName evidence="1">Uncharacterized protein</fullName>
    </submittedName>
</protein>
<organism evidence="1 2">
    <name type="scientific">Vaccinium darrowii</name>
    <dbReference type="NCBI Taxonomy" id="229202"/>
    <lineage>
        <taxon>Eukaryota</taxon>
        <taxon>Viridiplantae</taxon>
        <taxon>Streptophyta</taxon>
        <taxon>Embryophyta</taxon>
        <taxon>Tracheophyta</taxon>
        <taxon>Spermatophyta</taxon>
        <taxon>Magnoliopsida</taxon>
        <taxon>eudicotyledons</taxon>
        <taxon>Gunneridae</taxon>
        <taxon>Pentapetalae</taxon>
        <taxon>asterids</taxon>
        <taxon>Ericales</taxon>
        <taxon>Ericaceae</taxon>
        <taxon>Vaccinioideae</taxon>
        <taxon>Vaccinieae</taxon>
        <taxon>Vaccinium</taxon>
    </lineage>
</organism>
<name>A0ACB7YXD3_9ERIC</name>
<accession>A0ACB7YXD3</accession>
<proteinExistence type="predicted"/>
<reference evidence="1 2" key="1">
    <citation type="journal article" date="2021" name="Hortic Res">
        <title>High-quality reference genome and annotation aids understanding of berry development for evergreen blueberry (Vaccinium darrowii).</title>
        <authorList>
            <person name="Yu J."/>
            <person name="Hulse-Kemp A.M."/>
            <person name="Babiker E."/>
            <person name="Staton M."/>
        </authorList>
    </citation>
    <scope>NUCLEOTIDE SEQUENCE [LARGE SCALE GENOMIC DNA]</scope>
    <source>
        <strain evidence="2">cv. NJ 8807/NJ 8810</strain>
        <tissue evidence="1">Young leaf</tissue>
    </source>
</reference>
<evidence type="ECO:0000313" key="1">
    <source>
        <dbReference type="EMBL" id="KAH7858260.1"/>
    </source>
</evidence>
<keyword evidence="2" id="KW-1185">Reference proteome</keyword>
<dbReference type="Proteomes" id="UP000828048">
    <property type="component" value="Chromosome 3"/>
</dbReference>
<gene>
    <name evidence="1" type="ORF">Vadar_021801</name>
</gene>
<sequence>MAADLLFTEEEMAIDEGLGYPKAYGKICRDRSFGPYIHGPPFTFTPYALQQNEAMRAGEFNEMFPIIDPKAKPTAKPKIFVNLLWKQLNHLGNAGFDPATFRVDPYGNVLYYHADSASPLAWDIDHWFPCSRGGLTVPSNLRILQWQVCKKKHNKLEFLIPWQRAFSLLFSEGENEELNASQTVDSHMFPQHFIESKEKIGLAPAAIVLSRRESYDASSVLKSLDINRRPRSNSPIVAARKSKTSFPKENENPDMVSNPYQAIVMARDSLRQREETAKMHGEIQKLDDEVIELKQKTEDEKVAIQELEMVLIKRRRRAEKCRRLADAQSSYRAMLEKMIRDAMHQNVIYKEQLRLNQAASNALMARLEAQKAICDSSEKELHRKFKQRDELEKQVRPRGEHSRKRSRMDDLVLDEKDDDANILYLPVSKPRAHLQKEITDAFMEQRDDRTIIYLPGNKSRTPLHKELRVFLEEEQKASEAGLSVTEEQKQDEIDAECAEGIVAAEEEEAPIEAKIQELKTGEQREILRLEFPAPREPERDEEDEESRRQRGKGNIEKWIQMLWEENAPEEGTDENPQHLNEKENSKTDEIIRKLNLKYPPPDIKVVPLKQDEKQDGGQTKEERVQNEDRATPIKTPPYKISIEKSKGNEVLGIAGKGGEGRRSSFEVQQKKERNGKEKGVEESRSSFEVQEKKERNGKEKGLGRSDSFRAFRRIPSSPSLILGMKKGVDCIRKKPPVIGDEDGDEDPAAGNNFIKSSIKTIKKAVKM</sequence>
<comment type="caution">
    <text evidence="1">The sequence shown here is derived from an EMBL/GenBank/DDBJ whole genome shotgun (WGS) entry which is preliminary data.</text>
</comment>
<dbReference type="EMBL" id="CM037153">
    <property type="protein sequence ID" value="KAH7858260.1"/>
    <property type="molecule type" value="Genomic_DNA"/>
</dbReference>
<evidence type="ECO:0000313" key="2">
    <source>
        <dbReference type="Proteomes" id="UP000828048"/>
    </source>
</evidence>